<reference evidence="1" key="1">
    <citation type="journal article" date="2023" name="Mol. Biol. Evol.">
        <title>Third-Generation Sequencing Reveals the Adaptive Role of the Epigenome in Three Deep-Sea Polychaetes.</title>
        <authorList>
            <person name="Perez M."/>
            <person name="Aroh O."/>
            <person name="Sun Y."/>
            <person name="Lan Y."/>
            <person name="Juniper S.K."/>
            <person name="Young C.R."/>
            <person name="Angers B."/>
            <person name="Qian P.Y."/>
        </authorList>
    </citation>
    <scope>NUCLEOTIDE SEQUENCE</scope>
    <source>
        <strain evidence="1">P08H-3</strain>
    </source>
</reference>
<evidence type="ECO:0000313" key="1">
    <source>
        <dbReference type="EMBL" id="KAK2159588.1"/>
    </source>
</evidence>
<keyword evidence="2" id="KW-1185">Reference proteome</keyword>
<organism evidence="1 2">
    <name type="scientific">Paralvinella palmiformis</name>
    <dbReference type="NCBI Taxonomy" id="53620"/>
    <lineage>
        <taxon>Eukaryota</taxon>
        <taxon>Metazoa</taxon>
        <taxon>Spiralia</taxon>
        <taxon>Lophotrochozoa</taxon>
        <taxon>Annelida</taxon>
        <taxon>Polychaeta</taxon>
        <taxon>Sedentaria</taxon>
        <taxon>Canalipalpata</taxon>
        <taxon>Terebellida</taxon>
        <taxon>Terebelliformia</taxon>
        <taxon>Alvinellidae</taxon>
        <taxon>Paralvinella</taxon>
    </lineage>
</organism>
<name>A0AAD9JUK8_9ANNE</name>
<sequence>MLMTHSCIYHWILDNELNFSSSLKHLEHCIADIQLWMTQKLLKLNDCVKSLKTPALQMGTSSITLNGSVNNLGVIL</sequence>
<dbReference type="AlphaFoldDB" id="A0AAD9JUK8"/>
<evidence type="ECO:0000313" key="2">
    <source>
        <dbReference type="Proteomes" id="UP001208570"/>
    </source>
</evidence>
<dbReference type="EMBL" id="JAODUP010000150">
    <property type="protein sequence ID" value="KAK2159588.1"/>
    <property type="molecule type" value="Genomic_DNA"/>
</dbReference>
<accession>A0AAD9JUK8</accession>
<dbReference type="Proteomes" id="UP001208570">
    <property type="component" value="Unassembled WGS sequence"/>
</dbReference>
<gene>
    <name evidence="1" type="ORF">LSH36_150g02000</name>
</gene>
<comment type="caution">
    <text evidence="1">The sequence shown here is derived from an EMBL/GenBank/DDBJ whole genome shotgun (WGS) entry which is preliminary data.</text>
</comment>
<protein>
    <submittedName>
        <fullName evidence="1">Uncharacterized protein</fullName>
    </submittedName>
</protein>
<proteinExistence type="predicted"/>